<dbReference type="InterPro" id="IPR005624">
    <property type="entry name" value="PduO/GlcC-like"/>
</dbReference>
<dbReference type="PANTHER" id="PTHR28255">
    <property type="match status" value="1"/>
</dbReference>
<reference evidence="1" key="1">
    <citation type="submission" date="2022-06" db="EMBL/GenBank/DDBJ databases">
        <title>Devosia sp. XJ19-45 genome assembly.</title>
        <authorList>
            <person name="Li B."/>
            <person name="Cai M."/>
            <person name="Nie G."/>
            <person name="Li W."/>
        </authorList>
    </citation>
    <scope>NUCLEOTIDE SEQUENCE</scope>
    <source>
        <strain evidence="1">XJ19-45</strain>
    </source>
</reference>
<dbReference type="RefSeq" id="WP_254673430.1">
    <property type="nucleotide sequence ID" value="NZ_JAMWDU010000002.1"/>
</dbReference>
<dbReference type="InterPro" id="IPR010371">
    <property type="entry name" value="YBR137W-like"/>
</dbReference>
<dbReference type="Gene3D" id="3.30.450.150">
    <property type="entry name" value="Haem-degrading domain"/>
    <property type="match status" value="1"/>
</dbReference>
<dbReference type="PANTHER" id="PTHR28255:SF1">
    <property type="entry name" value="UPF0303 PROTEIN YBR137W"/>
    <property type="match status" value="1"/>
</dbReference>
<evidence type="ECO:0000313" key="1">
    <source>
        <dbReference type="EMBL" id="MCP8886897.1"/>
    </source>
</evidence>
<dbReference type="NCBIfam" id="NF002696">
    <property type="entry name" value="PRK02487.1-5"/>
    <property type="match status" value="1"/>
</dbReference>
<evidence type="ECO:0000313" key="2">
    <source>
        <dbReference type="Proteomes" id="UP001060275"/>
    </source>
</evidence>
<dbReference type="PIRSF" id="PIRSF008757">
    <property type="entry name" value="UCP008757"/>
    <property type="match status" value="1"/>
</dbReference>
<protein>
    <submittedName>
        <fullName evidence="1">Heme-degrading domain-containing protein</fullName>
    </submittedName>
</protein>
<dbReference type="EMBL" id="JAMWDU010000002">
    <property type="protein sequence ID" value="MCP8886897.1"/>
    <property type="molecule type" value="Genomic_DNA"/>
</dbReference>
<dbReference type="AlphaFoldDB" id="A0A9Q4FS39"/>
<keyword evidence="2" id="KW-1185">Reference proteome</keyword>
<accession>A0A9Q4FS39</accession>
<comment type="caution">
    <text evidence="1">The sequence shown here is derived from an EMBL/GenBank/DDBJ whole genome shotgun (WGS) entry which is preliminary data.</text>
</comment>
<gene>
    <name evidence="1" type="ORF">NF348_07255</name>
</gene>
<dbReference type="Proteomes" id="UP001060275">
    <property type="component" value="Unassembled WGS sequence"/>
</dbReference>
<sequence>MTMTPTMAELEAQQARLHLPRFDYAAAWVLGAHMQAEAAARKLPVAIEVTHGETPVFFALMPGATPDNPDWVRRKRAVALRFHQSSLYMRLQCEQHGWDFARRFRLPEADYAASGGGVPIIVDGVGLVGAAAVSGLPDVEDHNLVVSALEKLLVL</sequence>
<dbReference type="SUPFAM" id="SSF143744">
    <property type="entry name" value="GlcG-like"/>
    <property type="match status" value="1"/>
</dbReference>
<organism evidence="1 2">
    <name type="scientific">Devosia ureilytica</name>
    <dbReference type="NCBI Taxonomy" id="2952754"/>
    <lineage>
        <taxon>Bacteria</taxon>
        <taxon>Pseudomonadati</taxon>
        <taxon>Pseudomonadota</taxon>
        <taxon>Alphaproteobacteria</taxon>
        <taxon>Hyphomicrobiales</taxon>
        <taxon>Devosiaceae</taxon>
        <taxon>Devosia</taxon>
    </lineage>
</organism>
<dbReference type="Pfam" id="PF03928">
    <property type="entry name" value="HbpS-like"/>
    <property type="match status" value="1"/>
</dbReference>
<proteinExistence type="predicted"/>
<name>A0A9Q4FS39_9HYPH</name>
<dbReference type="InterPro" id="IPR038084">
    <property type="entry name" value="PduO/GlcC-like_sf"/>
</dbReference>